<feature type="transmembrane region" description="Helical" evidence="1">
    <location>
        <begin position="70"/>
        <end position="97"/>
    </location>
</feature>
<keyword evidence="1" id="KW-0472">Membrane</keyword>
<keyword evidence="1" id="KW-0812">Transmembrane</keyword>
<dbReference type="GO" id="GO:0016740">
    <property type="term" value="F:transferase activity"/>
    <property type="evidence" value="ECO:0007669"/>
    <property type="project" value="UniProtKB-KW"/>
</dbReference>
<keyword evidence="2" id="KW-0808">Transferase</keyword>
<protein>
    <submittedName>
        <fullName evidence="2">3-phosphoshikimate 1-carboxyvinyltransferase</fullName>
    </submittedName>
</protein>
<gene>
    <name evidence="2" type="ORF">EES38_12910</name>
</gene>
<comment type="caution">
    <text evidence="2">The sequence shown here is derived from an EMBL/GenBank/DDBJ whole genome shotgun (WGS) entry which is preliminary data.</text>
</comment>
<proteinExistence type="predicted"/>
<dbReference type="Proteomes" id="UP000281112">
    <property type="component" value="Unassembled WGS sequence"/>
</dbReference>
<evidence type="ECO:0000313" key="3">
    <source>
        <dbReference type="Proteomes" id="UP000281112"/>
    </source>
</evidence>
<sequence length="122" mass="14164">MLERMPKSVQSSFTDEQLMHIRNAVGARNWGNHSVDCRGVVSVPMSSWRYYFVFLVGRNRRRLSDTEKQLSLWMGALFTLAILSLFTLAVILVLYLLKSALGIDIFPNFSFGIWTWFKHNVF</sequence>
<name>A0A3N9TEZ6_9VIBR</name>
<keyword evidence="3" id="KW-1185">Reference proteome</keyword>
<organism evidence="2 3">
    <name type="scientific">Vibrio viridaestus</name>
    <dbReference type="NCBI Taxonomy" id="2487322"/>
    <lineage>
        <taxon>Bacteria</taxon>
        <taxon>Pseudomonadati</taxon>
        <taxon>Pseudomonadota</taxon>
        <taxon>Gammaproteobacteria</taxon>
        <taxon>Vibrionales</taxon>
        <taxon>Vibrionaceae</taxon>
        <taxon>Vibrio</taxon>
    </lineage>
</organism>
<evidence type="ECO:0000313" key="2">
    <source>
        <dbReference type="EMBL" id="RQW62807.1"/>
    </source>
</evidence>
<dbReference type="AlphaFoldDB" id="A0A3N9TEZ6"/>
<reference evidence="2 3" key="1">
    <citation type="submission" date="2018-11" db="EMBL/GenBank/DDBJ databases">
        <title>Vibrio LJC006 sp. nov., isolated from seawater during the bloom of the enteromorpha.</title>
        <authorList>
            <person name="Liang J."/>
        </authorList>
    </citation>
    <scope>NUCLEOTIDE SEQUENCE [LARGE SCALE GENOMIC DNA]</scope>
    <source>
        <strain evidence="2 3">LJC006</strain>
    </source>
</reference>
<evidence type="ECO:0000256" key="1">
    <source>
        <dbReference type="SAM" id="Phobius"/>
    </source>
</evidence>
<dbReference type="OrthoDB" id="6264467at2"/>
<accession>A0A3N9TEZ6</accession>
<keyword evidence="1" id="KW-1133">Transmembrane helix</keyword>
<dbReference type="EMBL" id="RJVQ01000005">
    <property type="protein sequence ID" value="RQW62807.1"/>
    <property type="molecule type" value="Genomic_DNA"/>
</dbReference>